<evidence type="ECO:0000256" key="1">
    <source>
        <dbReference type="ARBA" id="ARBA00022670"/>
    </source>
</evidence>
<comment type="caution">
    <text evidence="7">The sequence shown here is derived from an EMBL/GenBank/DDBJ whole genome shotgun (WGS) entry which is preliminary data.</text>
</comment>
<sequence>MKLLPWSLTALLVASPSAFANIDIQFDFSYDTSGFFNSTNIQTLNAAASVFETRITDSLSAINSGGLNNFQGLILDPSDINQTQTLSNLSVAANVIKIYVGSDNLGGFTIGAGGSGGYSCSGLGSFCANAVDRGQTNTTGNSATDFATWGGMISFNSSTSWYFGQDQAGLTNTQFDFYTVAVHEIAHVLGFGLAPSFEAQVNGSNFNSSETGTVALSNDLAHWAPGTMSTVGGTPQETVMDPDITPGTRKYFTDLDYAGMAAIGWSVVTPVPESSISLNLLAGGLLLGLLYRRNLGSRRQTVINAYA</sequence>
<keyword evidence="2" id="KW-0479">Metal-binding</keyword>
<evidence type="ECO:0000256" key="4">
    <source>
        <dbReference type="ARBA" id="ARBA00022833"/>
    </source>
</evidence>
<evidence type="ECO:0000313" key="8">
    <source>
        <dbReference type="Proteomes" id="UP001597106"/>
    </source>
</evidence>
<keyword evidence="3 7" id="KW-0378">Hydrolase</keyword>
<keyword evidence="5" id="KW-0732">Signal</keyword>
<dbReference type="SUPFAM" id="SSF55486">
    <property type="entry name" value="Metalloproteases ('zincins'), catalytic domain"/>
    <property type="match status" value="1"/>
</dbReference>
<keyword evidence="7" id="KW-0482">Metalloprotease</keyword>
<keyword evidence="8" id="KW-1185">Reference proteome</keyword>
<proteinExistence type="predicted"/>
<accession>A0ABW3GNJ2</accession>
<reference evidence="8" key="1">
    <citation type="journal article" date="2019" name="Int. J. Syst. Evol. Microbiol.">
        <title>The Global Catalogue of Microorganisms (GCM) 10K type strain sequencing project: providing services to taxonomists for standard genome sequencing and annotation.</title>
        <authorList>
            <consortium name="The Broad Institute Genomics Platform"/>
            <consortium name="The Broad Institute Genome Sequencing Center for Infectious Disease"/>
            <person name="Wu L."/>
            <person name="Ma J."/>
        </authorList>
    </citation>
    <scope>NUCLEOTIDE SEQUENCE [LARGE SCALE GENOMIC DNA]</scope>
    <source>
        <strain evidence="8">CCUG 59685</strain>
    </source>
</reference>
<evidence type="ECO:0000259" key="6">
    <source>
        <dbReference type="Pfam" id="PF00413"/>
    </source>
</evidence>
<dbReference type="InterPro" id="IPR001818">
    <property type="entry name" value="Pept_M10_metallopeptidase"/>
</dbReference>
<protein>
    <submittedName>
        <fullName evidence="7">Matrixin family metalloprotease</fullName>
        <ecNumber evidence="7">3.4.24.-</ecNumber>
    </submittedName>
</protein>
<dbReference type="Proteomes" id="UP001597106">
    <property type="component" value="Unassembled WGS sequence"/>
</dbReference>
<feature type="domain" description="Peptidase M10 metallopeptidase" evidence="6">
    <location>
        <begin position="143"/>
        <end position="192"/>
    </location>
</feature>
<evidence type="ECO:0000256" key="5">
    <source>
        <dbReference type="SAM" id="SignalP"/>
    </source>
</evidence>
<feature type="signal peptide" evidence="5">
    <location>
        <begin position="1"/>
        <end position="20"/>
    </location>
</feature>
<feature type="chain" id="PRO_5047383333" evidence="5">
    <location>
        <begin position="21"/>
        <end position="307"/>
    </location>
</feature>
<evidence type="ECO:0000313" key="7">
    <source>
        <dbReference type="EMBL" id="MFD0930695.1"/>
    </source>
</evidence>
<dbReference type="EC" id="3.4.24.-" evidence="7"/>
<evidence type="ECO:0000256" key="3">
    <source>
        <dbReference type="ARBA" id="ARBA00022801"/>
    </source>
</evidence>
<dbReference type="Gene3D" id="3.40.390.10">
    <property type="entry name" value="Collagenase (Catalytic Domain)"/>
    <property type="match status" value="1"/>
</dbReference>
<dbReference type="Pfam" id="PF00413">
    <property type="entry name" value="Peptidase_M10"/>
    <property type="match status" value="1"/>
</dbReference>
<keyword evidence="1" id="KW-0645">Protease</keyword>
<dbReference type="InterPro" id="IPR024079">
    <property type="entry name" value="MetalloPept_cat_dom_sf"/>
</dbReference>
<dbReference type="RefSeq" id="WP_379077460.1">
    <property type="nucleotide sequence ID" value="NZ_JBHTJW010000003.1"/>
</dbReference>
<evidence type="ECO:0000256" key="2">
    <source>
        <dbReference type="ARBA" id="ARBA00022723"/>
    </source>
</evidence>
<dbReference type="GO" id="GO:0008237">
    <property type="term" value="F:metallopeptidase activity"/>
    <property type="evidence" value="ECO:0007669"/>
    <property type="project" value="UniProtKB-KW"/>
</dbReference>
<gene>
    <name evidence="7" type="ORF">ACFQ1T_12985</name>
</gene>
<organism evidence="7 8">
    <name type="scientific">Methylophilus glucosoxydans</name>
    <dbReference type="NCBI Taxonomy" id="752553"/>
    <lineage>
        <taxon>Bacteria</taxon>
        <taxon>Pseudomonadati</taxon>
        <taxon>Pseudomonadota</taxon>
        <taxon>Betaproteobacteria</taxon>
        <taxon>Nitrosomonadales</taxon>
        <taxon>Methylophilaceae</taxon>
        <taxon>Methylophilus</taxon>
    </lineage>
</organism>
<dbReference type="EMBL" id="JBHTJW010000003">
    <property type="protein sequence ID" value="MFD0930695.1"/>
    <property type="molecule type" value="Genomic_DNA"/>
</dbReference>
<name>A0ABW3GNJ2_9PROT</name>
<keyword evidence="4" id="KW-0862">Zinc</keyword>